<dbReference type="Gene3D" id="3.90.550.10">
    <property type="entry name" value="Spore Coat Polysaccharide Biosynthesis Protein SpsA, Chain A"/>
    <property type="match status" value="1"/>
</dbReference>
<proteinExistence type="predicted"/>
<evidence type="ECO:0000313" key="1">
    <source>
        <dbReference type="EMBL" id="MDO3720114.1"/>
    </source>
</evidence>
<dbReference type="InterPro" id="IPR029044">
    <property type="entry name" value="Nucleotide-diphossugar_trans"/>
</dbReference>
<dbReference type="EMBL" id="JAUMIS010000001">
    <property type="protein sequence ID" value="MDO3720114.1"/>
    <property type="molecule type" value="Genomic_DNA"/>
</dbReference>
<comment type="caution">
    <text evidence="1">The sequence shown here is derived from an EMBL/GenBank/DDBJ whole genome shotgun (WGS) entry which is preliminary data.</text>
</comment>
<evidence type="ECO:0000313" key="2">
    <source>
        <dbReference type="Proteomes" id="UP001168640"/>
    </source>
</evidence>
<reference evidence="1" key="1">
    <citation type="submission" date="2023-07" db="EMBL/GenBank/DDBJ databases">
        <title>Marinobacter sp. chi1 genome sequencing and assembly.</title>
        <authorList>
            <person name="Park S."/>
        </authorList>
    </citation>
    <scope>NUCLEOTIDE SEQUENCE</scope>
    <source>
        <strain evidence="1">Chi1</strain>
    </source>
</reference>
<dbReference type="Pfam" id="PF09837">
    <property type="entry name" value="DUF2064"/>
    <property type="match status" value="1"/>
</dbReference>
<gene>
    <name evidence="1" type="ORF">QVZ43_00160</name>
</gene>
<dbReference type="Proteomes" id="UP001168640">
    <property type="component" value="Unassembled WGS sequence"/>
</dbReference>
<keyword evidence="2" id="KW-1185">Reference proteome</keyword>
<dbReference type="PANTHER" id="PTHR36529:SF1">
    <property type="entry name" value="GLYCOSYLTRANSFERASE"/>
    <property type="match status" value="1"/>
</dbReference>
<protein>
    <submittedName>
        <fullName evidence="1">TIGR04282 family arsenosugar biosynthesis glycosyltransferase</fullName>
    </submittedName>
</protein>
<organism evidence="1 2">
    <name type="scientific">Marinobacter suaedae</name>
    <dbReference type="NCBI Taxonomy" id="3057675"/>
    <lineage>
        <taxon>Bacteria</taxon>
        <taxon>Pseudomonadati</taxon>
        <taxon>Pseudomonadota</taxon>
        <taxon>Gammaproteobacteria</taxon>
        <taxon>Pseudomonadales</taxon>
        <taxon>Marinobacteraceae</taxon>
        <taxon>Marinobacter</taxon>
    </lineage>
</organism>
<accession>A0ABT8VVV2</accession>
<dbReference type="InterPro" id="IPR018641">
    <property type="entry name" value="Trfase_1_rSAM/seldom-assoc"/>
</dbReference>
<dbReference type="SUPFAM" id="SSF53448">
    <property type="entry name" value="Nucleotide-diphospho-sugar transferases"/>
    <property type="match status" value="1"/>
</dbReference>
<dbReference type="NCBIfam" id="TIGR04282">
    <property type="entry name" value="glyco_like_cofC"/>
    <property type="match status" value="1"/>
</dbReference>
<dbReference type="PANTHER" id="PTHR36529">
    <property type="entry name" value="SLL1095 PROTEIN"/>
    <property type="match status" value="1"/>
</dbReference>
<dbReference type="RefSeq" id="WP_302908391.1">
    <property type="nucleotide sequence ID" value="NZ_JAUMIS010000001.1"/>
</dbReference>
<name>A0ABT8VVV2_9GAMM</name>
<sequence>MSVLVDRHSTVLMQFAKWPKQGRVKTRLMPALGAAGALDAHIRLTLAVLDNLYTTGYPVQFWWDREPDEASEEADIILRNLEATNLAQKTQQGANLGDRMLNALASSLEEHGRALIVGSDCPSVDPQYIREAVQHLSEADVVLGPSEDGGYVLIGASRVVPGMLEGVEWGTESVLEQTCSRLKKLGLRVQLLEPRWDVDEPEDWERFTRLPPIEL</sequence>